<dbReference type="KEGG" id="atm:ANT_22510"/>
<sequence>MDLGLRGKIAVVTGASRGLGFATARLLAQEGAQVVINSRNSERLNRAAEQISRESGSEVLAIAGDVTNAEFPSALVQRTVERFGGLDLLVTNTGGPKPGAFEDLNEEDWQRAVDLCLMAHVRLIRAALPILKRSSSPAILTITSISVKQPIPNLILSNAVRAATVGLTKSLALELGQYNIRVNSILPAWVETERIAELLEARAKANQTRIEEEMAKQALESPFGRIAQPEEFARAAVFLLSPAASYLTGVMLPVDGGMYKGVF</sequence>
<dbReference type="GO" id="GO:0016491">
    <property type="term" value="F:oxidoreductase activity"/>
    <property type="evidence" value="ECO:0007669"/>
    <property type="project" value="UniProtKB-KW"/>
</dbReference>
<evidence type="ECO:0000313" key="3">
    <source>
        <dbReference type="EMBL" id="BAJ64277.1"/>
    </source>
</evidence>
<dbReference type="EMBL" id="AP012029">
    <property type="protein sequence ID" value="BAJ64277.1"/>
    <property type="molecule type" value="Genomic_DNA"/>
</dbReference>
<dbReference type="RefSeq" id="WP_013560645.1">
    <property type="nucleotide sequence ID" value="NC_014960.1"/>
</dbReference>
<dbReference type="FunFam" id="3.40.50.720:FF:000084">
    <property type="entry name" value="Short-chain dehydrogenase reductase"/>
    <property type="match status" value="1"/>
</dbReference>
<gene>
    <name evidence="3" type="ordered locus">ANT_22510</name>
</gene>
<dbReference type="FunCoup" id="E8MY46">
    <property type="interactions" value="21"/>
</dbReference>
<protein>
    <submittedName>
        <fullName evidence="3">Oxidoreductase</fullName>
    </submittedName>
</protein>
<dbReference type="CDD" id="cd05344">
    <property type="entry name" value="BKR_like_SDR_like"/>
    <property type="match status" value="1"/>
</dbReference>
<dbReference type="PANTHER" id="PTHR42879">
    <property type="entry name" value="3-OXOACYL-(ACYL-CARRIER-PROTEIN) REDUCTASE"/>
    <property type="match status" value="1"/>
</dbReference>
<accession>E8MY46</accession>
<dbReference type="HOGENOM" id="CLU_010194_1_2_0"/>
<organism evidence="3 4">
    <name type="scientific">Anaerolinea thermophila (strain DSM 14523 / JCM 11388 / NBRC 100420 / UNI-1)</name>
    <dbReference type="NCBI Taxonomy" id="926569"/>
    <lineage>
        <taxon>Bacteria</taxon>
        <taxon>Bacillati</taxon>
        <taxon>Chloroflexota</taxon>
        <taxon>Anaerolineae</taxon>
        <taxon>Anaerolineales</taxon>
        <taxon>Anaerolineaceae</taxon>
        <taxon>Anaerolinea</taxon>
    </lineage>
</organism>
<dbReference type="eggNOG" id="COG1028">
    <property type="taxonomic scope" value="Bacteria"/>
</dbReference>
<name>E8MY46_ANATU</name>
<dbReference type="STRING" id="926569.ANT_22510"/>
<dbReference type="Proteomes" id="UP000008922">
    <property type="component" value="Chromosome"/>
</dbReference>
<dbReference type="SUPFAM" id="SSF51735">
    <property type="entry name" value="NAD(P)-binding Rossmann-fold domains"/>
    <property type="match status" value="1"/>
</dbReference>
<evidence type="ECO:0000256" key="2">
    <source>
        <dbReference type="ARBA" id="ARBA00023002"/>
    </source>
</evidence>
<dbReference type="OrthoDB" id="9803333at2"/>
<evidence type="ECO:0000313" key="4">
    <source>
        <dbReference type="Proteomes" id="UP000008922"/>
    </source>
</evidence>
<comment type="similarity">
    <text evidence="1">Belongs to the short-chain dehydrogenases/reductases (SDR) family.</text>
</comment>
<dbReference type="InterPro" id="IPR050259">
    <property type="entry name" value="SDR"/>
</dbReference>
<keyword evidence="4" id="KW-1185">Reference proteome</keyword>
<keyword evidence="2" id="KW-0560">Oxidoreductase</keyword>
<proteinExistence type="inferred from homology"/>
<dbReference type="AlphaFoldDB" id="E8MY46"/>
<dbReference type="Pfam" id="PF13561">
    <property type="entry name" value="adh_short_C2"/>
    <property type="match status" value="1"/>
</dbReference>
<evidence type="ECO:0000256" key="1">
    <source>
        <dbReference type="ARBA" id="ARBA00006484"/>
    </source>
</evidence>
<dbReference type="Gene3D" id="3.40.50.720">
    <property type="entry name" value="NAD(P)-binding Rossmann-like Domain"/>
    <property type="match status" value="1"/>
</dbReference>
<reference evidence="3 4" key="1">
    <citation type="submission" date="2010-12" db="EMBL/GenBank/DDBJ databases">
        <title>Whole genome sequence of Anaerolinea thermophila UNI-1.</title>
        <authorList>
            <person name="Narita-Yamada S."/>
            <person name="Kishi E."/>
            <person name="Watanabe Y."/>
            <person name="Takasaki K."/>
            <person name="Ankai A."/>
            <person name="Oguchi A."/>
            <person name="Fukui S."/>
            <person name="Takahashi M."/>
            <person name="Yashiro I."/>
            <person name="Hosoyama A."/>
            <person name="Sekiguchi Y."/>
            <person name="Hanada S."/>
            <person name="Fujita N."/>
        </authorList>
    </citation>
    <scope>NUCLEOTIDE SEQUENCE [LARGE SCALE GENOMIC DNA]</scope>
    <source>
        <strain evidence="4">DSM 14523 / JCM 11388 / NBRC 100420 / UNI-1</strain>
    </source>
</reference>
<dbReference type="InParanoid" id="E8MY46"/>
<dbReference type="PANTHER" id="PTHR42879:SF6">
    <property type="entry name" value="NADPH-DEPENDENT REDUCTASE BACG"/>
    <property type="match status" value="1"/>
</dbReference>
<dbReference type="InterPro" id="IPR002347">
    <property type="entry name" value="SDR_fam"/>
</dbReference>
<dbReference type="InterPro" id="IPR036291">
    <property type="entry name" value="NAD(P)-bd_dom_sf"/>
</dbReference>
<dbReference type="PRINTS" id="PR00081">
    <property type="entry name" value="GDHRDH"/>
</dbReference>